<dbReference type="AlphaFoldDB" id="A0A9D1R8P9"/>
<dbReference type="GO" id="GO:0016855">
    <property type="term" value="F:racemase and epimerase activity, acting on amino acids and derivatives"/>
    <property type="evidence" value="ECO:0007669"/>
    <property type="project" value="InterPro"/>
</dbReference>
<evidence type="ECO:0000313" key="1">
    <source>
        <dbReference type="EMBL" id="HIW83019.1"/>
    </source>
</evidence>
<dbReference type="Gene3D" id="3.40.50.1860">
    <property type="match status" value="1"/>
</dbReference>
<dbReference type="Proteomes" id="UP000824263">
    <property type="component" value="Unassembled WGS sequence"/>
</dbReference>
<accession>A0A9D1R8P9</accession>
<reference evidence="1" key="1">
    <citation type="journal article" date="2021" name="PeerJ">
        <title>Extensive microbial diversity within the chicken gut microbiome revealed by metagenomics and culture.</title>
        <authorList>
            <person name="Gilroy R."/>
            <person name="Ravi A."/>
            <person name="Getino M."/>
            <person name="Pursley I."/>
            <person name="Horton D.L."/>
            <person name="Alikhan N.F."/>
            <person name="Baker D."/>
            <person name="Gharbi K."/>
            <person name="Hall N."/>
            <person name="Watson M."/>
            <person name="Adriaenssens E.M."/>
            <person name="Foster-Nyarko E."/>
            <person name="Jarju S."/>
            <person name="Secka A."/>
            <person name="Antonio M."/>
            <person name="Oren A."/>
            <person name="Chaudhuri R.R."/>
            <person name="La Ragione R."/>
            <person name="Hildebrand F."/>
            <person name="Pallen M.J."/>
        </authorList>
    </citation>
    <scope>NUCLEOTIDE SEQUENCE</scope>
    <source>
        <strain evidence="1">ChiSxjej1B13-11762</strain>
    </source>
</reference>
<dbReference type="InterPro" id="IPR001920">
    <property type="entry name" value="Asp/Glu_race"/>
</dbReference>
<sequence>TMTQDFYKHRLTEKGIEVLIPDDQFVEIVNDVIYHELCLGIISPQSKHKYLMIIRDLSAKGAQGVILGYTEIGLLIQQDDTDLHYVDTRPETDVSGD</sequence>
<organism evidence="1 2">
    <name type="scientific">Candidatus Dorea gallistercoris</name>
    <dbReference type="NCBI Taxonomy" id="2838542"/>
    <lineage>
        <taxon>Bacteria</taxon>
        <taxon>Bacillati</taxon>
        <taxon>Bacillota</taxon>
        <taxon>Clostridia</taxon>
        <taxon>Lachnospirales</taxon>
        <taxon>Lachnospiraceae</taxon>
        <taxon>Dorea</taxon>
    </lineage>
</organism>
<reference evidence="1" key="2">
    <citation type="submission" date="2021-04" db="EMBL/GenBank/DDBJ databases">
        <authorList>
            <person name="Gilroy R."/>
        </authorList>
    </citation>
    <scope>NUCLEOTIDE SEQUENCE</scope>
    <source>
        <strain evidence="1">ChiSxjej1B13-11762</strain>
    </source>
</reference>
<feature type="non-terminal residue" evidence="1">
    <location>
        <position position="1"/>
    </location>
</feature>
<name>A0A9D1R8P9_9FIRM</name>
<dbReference type="SUPFAM" id="SSF53681">
    <property type="entry name" value="Aspartate/glutamate racemase"/>
    <property type="match status" value="1"/>
</dbReference>
<dbReference type="EMBL" id="DXGF01000031">
    <property type="protein sequence ID" value="HIW83019.1"/>
    <property type="molecule type" value="Genomic_DNA"/>
</dbReference>
<gene>
    <name evidence="1" type="ORF">H9873_01660</name>
</gene>
<comment type="caution">
    <text evidence="1">The sequence shown here is derived from an EMBL/GenBank/DDBJ whole genome shotgun (WGS) entry which is preliminary data.</text>
</comment>
<protein>
    <submittedName>
        <fullName evidence="1">Aspartate/glutamate racemase family protein</fullName>
    </submittedName>
</protein>
<evidence type="ECO:0000313" key="2">
    <source>
        <dbReference type="Proteomes" id="UP000824263"/>
    </source>
</evidence>
<proteinExistence type="predicted"/>